<gene>
    <name evidence="2" type="ORF">GCM10010989_31100</name>
</gene>
<dbReference type="Gene3D" id="3.30.70.100">
    <property type="match status" value="2"/>
</dbReference>
<evidence type="ECO:0000313" key="3">
    <source>
        <dbReference type="Proteomes" id="UP000598997"/>
    </source>
</evidence>
<evidence type="ECO:0000313" key="2">
    <source>
        <dbReference type="EMBL" id="GGD54701.1"/>
    </source>
</evidence>
<dbReference type="GO" id="GO:0016491">
    <property type="term" value="F:oxidoreductase activity"/>
    <property type="evidence" value="ECO:0007669"/>
    <property type="project" value="InterPro"/>
</dbReference>
<dbReference type="InterPro" id="IPR011008">
    <property type="entry name" value="Dimeric_a/b-barrel"/>
</dbReference>
<reference evidence="2 3" key="1">
    <citation type="journal article" date="2014" name="Int. J. Syst. Evol. Microbiol.">
        <title>Complete genome sequence of Corynebacterium casei LMG S-19264T (=DSM 44701T), isolated from a smear-ripened cheese.</title>
        <authorList>
            <consortium name="US DOE Joint Genome Institute (JGI-PGF)"/>
            <person name="Walter F."/>
            <person name="Albersmeier A."/>
            <person name="Kalinowski J."/>
            <person name="Ruckert C."/>
        </authorList>
    </citation>
    <scope>NUCLEOTIDE SEQUENCE [LARGE SCALE GENOMIC DNA]</scope>
    <source>
        <strain evidence="2 3">CGMCC 1.15358</strain>
    </source>
</reference>
<dbReference type="SUPFAM" id="SSF54909">
    <property type="entry name" value="Dimeric alpha+beta barrel"/>
    <property type="match status" value="2"/>
</dbReference>
<dbReference type="OrthoDB" id="7594968at2"/>
<dbReference type="RefSeq" id="WP_082924199.1">
    <property type="nucleotide sequence ID" value="NZ_BMIO01000027.1"/>
</dbReference>
<comment type="caution">
    <text evidence="2">The sequence shown here is derived from an EMBL/GenBank/DDBJ whole genome shotgun (WGS) entry which is preliminary data.</text>
</comment>
<keyword evidence="3" id="KW-1185">Reference proteome</keyword>
<dbReference type="InterPro" id="IPR009799">
    <property type="entry name" value="EthD_dom"/>
</dbReference>
<evidence type="ECO:0000259" key="1">
    <source>
        <dbReference type="Pfam" id="PF07110"/>
    </source>
</evidence>
<dbReference type="Proteomes" id="UP000598997">
    <property type="component" value="Unassembled WGS sequence"/>
</dbReference>
<dbReference type="AlphaFoldDB" id="A0A916YNX3"/>
<dbReference type="EMBL" id="BMIO01000027">
    <property type="protein sequence ID" value="GGD54701.1"/>
    <property type="molecule type" value="Genomic_DNA"/>
</dbReference>
<dbReference type="Pfam" id="PF07110">
    <property type="entry name" value="EthD"/>
    <property type="match status" value="1"/>
</dbReference>
<feature type="domain" description="EthD" evidence="1">
    <location>
        <begin position="12"/>
        <end position="96"/>
    </location>
</feature>
<protein>
    <recommendedName>
        <fullName evidence="1">EthD domain-containing protein</fullName>
    </recommendedName>
</protein>
<accession>A0A916YNX3</accession>
<organism evidence="2 3">
    <name type="scientific">Croceicoccus pelagius</name>
    <dbReference type="NCBI Taxonomy" id="1703341"/>
    <lineage>
        <taxon>Bacteria</taxon>
        <taxon>Pseudomonadati</taxon>
        <taxon>Pseudomonadota</taxon>
        <taxon>Alphaproteobacteria</taxon>
        <taxon>Sphingomonadales</taxon>
        <taxon>Erythrobacteraceae</taxon>
        <taxon>Croceicoccus</taxon>
    </lineage>
</organism>
<name>A0A916YNX3_9SPHN</name>
<sequence>MIKFIGASSNPPGVSPEDARTHYELRHPALADSLPSFNKYMLLYIQNYAIDIGVEFSAPRIPFLNCSEIWFKDIDSLLEAYEVPEYQLLREDEKRFGNFDNLGVALAEDVMIFGEDARPRFKLIRFIERNPEIEMADFLEVWQGDYASAMLNSGSVRSLAKTYIQNHALIGAKISFPVKFADGVDEYWFSSPSDIAPFLKAESEVAKDVGIDRIVNRKDMKQIASECRVLPGHELSFNILRKL</sequence>
<proteinExistence type="predicted"/>